<dbReference type="Pfam" id="PF00144">
    <property type="entry name" value="Beta-lactamase"/>
    <property type="match status" value="1"/>
</dbReference>
<sequence>MVTAAVTDADRPRPGRWRAWPRGHLEKTQTGDVHVTSPLATTLAHDNRVPDDVNARFTRLLESLVAHRGVHHANVAVTSGDGEQRWSAAAGPADADGHPPRPDTPFFIASVTKRFIVTLVLQAYERYELELAAPIGDYLPAETIGGLHVLRGVDRTSAITVRHLASHTSGLPDHFEKRGEGPSLHERLVAGQDVAWTFEDTMRATREQRPHFEPQDLTAARQKARYSDTGFQLLIRIMETVTGRPFAELLTERILGPLGLMHTWLPGHRPPDPATAAPSPLHAKQRRVELTSMIESSNDLFSTTDDLLVFQRALLDGDLFDDACSLELLTERRNRLRDIPILRYGLGTMFFRVGRLMSSGRPPVTLVGHSGVTGTWLFHCPELDLHLAGTVDQVQGQAVPFRFMARCLDAWRR</sequence>
<dbReference type="EMBL" id="BAAAWD010000006">
    <property type="protein sequence ID" value="GAA2996257.1"/>
    <property type="molecule type" value="Genomic_DNA"/>
</dbReference>
<evidence type="ECO:0000313" key="3">
    <source>
        <dbReference type="EMBL" id="GAA2996257.1"/>
    </source>
</evidence>
<name>A0ABN3XTW7_9ACTN</name>
<dbReference type="Proteomes" id="UP001499930">
    <property type="component" value="Unassembled WGS sequence"/>
</dbReference>
<comment type="caution">
    <text evidence="3">The sequence shown here is derived from an EMBL/GenBank/DDBJ whole genome shotgun (WGS) entry which is preliminary data.</text>
</comment>
<dbReference type="PANTHER" id="PTHR43283">
    <property type="entry name" value="BETA-LACTAMASE-RELATED"/>
    <property type="match status" value="1"/>
</dbReference>
<gene>
    <name evidence="3" type="ORF">GCM10017559_15960</name>
</gene>
<evidence type="ECO:0000256" key="1">
    <source>
        <dbReference type="SAM" id="MobiDB-lite"/>
    </source>
</evidence>
<evidence type="ECO:0000313" key="4">
    <source>
        <dbReference type="Proteomes" id="UP001499930"/>
    </source>
</evidence>
<feature type="region of interest" description="Disordered" evidence="1">
    <location>
        <begin position="76"/>
        <end position="100"/>
    </location>
</feature>
<feature type="domain" description="Beta-lactamase-related" evidence="2">
    <location>
        <begin position="57"/>
        <end position="390"/>
    </location>
</feature>
<reference evidence="3 4" key="1">
    <citation type="journal article" date="2019" name="Int. J. Syst. Evol. Microbiol.">
        <title>The Global Catalogue of Microorganisms (GCM) 10K type strain sequencing project: providing services to taxonomists for standard genome sequencing and annotation.</title>
        <authorList>
            <consortium name="The Broad Institute Genomics Platform"/>
            <consortium name="The Broad Institute Genome Sequencing Center for Infectious Disease"/>
            <person name="Wu L."/>
            <person name="Ma J."/>
        </authorList>
    </citation>
    <scope>NUCLEOTIDE SEQUENCE [LARGE SCALE GENOMIC DNA]</scope>
    <source>
        <strain evidence="3 4">JCM 3106</strain>
    </source>
</reference>
<dbReference type="InterPro" id="IPR012338">
    <property type="entry name" value="Beta-lactam/transpept-like"/>
</dbReference>
<evidence type="ECO:0000259" key="2">
    <source>
        <dbReference type="Pfam" id="PF00144"/>
    </source>
</evidence>
<dbReference type="SUPFAM" id="SSF56601">
    <property type="entry name" value="beta-lactamase/transpeptidase-like"/>
    <property type="match status" value="1"/>
</dbReference>
<organism evidence="3 4">
    <name type="scientific">Streptosporangium longisporum</name>
    <dbReference type="NCBI Taxonomy" id="46187"/>
    <lineage>
        <taxon>Bacteria</taxon>
        <taxon>Bacillati</taxon>
        <taxon>Actinomycetota</taxon>
        <taxon>Actinomycetes</taxon>
        <taxon>Streptosporangiales</taxon>
        <taxon>Streptosporangiaceae</taxon>
        <taxon>Streptosporangium</taxon>
    </lineage>
</organism>
<protein>
    <recommendedName>
        <fullName evidence="2">Beta-lactamase-related domain-containing protein</fullName>
    </recommendedName>
</protein>
<proteinExistence type="predicted"/>
<dbReference type="InterPro" id="IPR001466">
    <property type="entry name" value="Beta-lactam-related"/>
</dbReference>
<dbReference type="Gene3D" id="3.40.710.10">
    <property type="entry name" value="DD-peptidase/beta-lactamase superfamily"/>
    <property type="match status" value="1"/>
</dbReference>
<accession>A0ABN3XTW7</accession>
<keyword evidence="4" id="KW-1185">Reference proteome</keyword>
<dbReference type="PANTHER" id="PTHR43283:SF18">
    <property type="match status" value="1"/>
</dbReference>
<dbReference type="InterPro" id="IPR050789">
    <property type="entry name" value="Diverse_Enzym_Activities"/>
</dbReference>